<dbReference type="InterPro" id="IPR004358">
    <property type="entry name" value="Sig_transdc_His_kin-like_C"/>
</dbReference>
<dbReference type="Proteomes" id="UP000199137">
    <property type="component" value="Unassembled WGS sequence"/>
</dbReference>
<comment type="subcellular location">
    <subcellularLocation>
        <location evidence="2">Cell membrane</location>
        <topology evidence="2">Multi-pass membrane protein</topology>
    </subcellularLocation>
</comment>
<evidence type="ECO:0000256" key="13">
    <source>
        <dbReference type="ARBA" id="ARBA00023136"/>
    </source>
</evidence>
<keyword evidence="8" id="KW-0547">Nucleotide-binding</keyword>
<dbReference type="InterPro" id="IPR029151">
    <property type="entry name" value="Sensor-like_sf"/>
</dbReference>
<keyword evidence="5" id="KW-0597">Phosphoprotein</keyword>
<sequence length="576" mass="60712">MRGDMTGVTVVFIEFAAGEVRCGLPGSGAGALPDPRVCWYERVPPTPRIRTSRWSLARQLLVLQLAILLVLVSGGITIAYLDARRTTTDRAGEQSLAVARSIADAPDVARAAATADPAAELQPYAQRVLVDTRVDFVTIMSSQGIRYTHPNPALIGQRFLGHIEAAQQGGVVSETYTGSLGPSVRVVVPVFDANRRVVALVAVGITIAAISAEVQERVWPLLGVAAAVLLVGACGGWLVSARLKRQTRGIAPAELSNLFEYHEAVLHSVREGVLLVDRDGRVGLCNDGARTLLGLTGDPVGRPLADLGLSPELAAAFTAPENRTEELHLTDSRVLVVSTTLVSSGGRAQGTVVILRDHTELQALTGELTTARSLAEALRSQAHEAANRLHTVVSLVELGRPGDAVEFATAELALAQELTDRVMTAVAEPVLAALLLGKAAEASERGVEFTITPDTMIDDLGPGVAGRDLVTILGNLIDNGIDAVVRESGTRPSVVVTARSEEDGLLLRVADNGPGVPEEAVGEMFRRGWSTKAGDEHGLGLALVVQAVRRYGGTIDVGRDGGAVFTVRLPRQEVPA</sequence>
<proteinExistence type="predicted"/>
<feature type="transmembrane region" description="Helical" evidence="14">
    <location>
        <begin position="218"/>
        <end position="239"/>
    </location>
</feature>
<gene>
    <name evidence="17" type="ORF">SAMN05421854_115148</name>
</gene>
<evidence type="ECO:0000256" key="6">
    <source>
        <dbReference type="ARBA" id="ARBA00022679"/>
    </source>
</evidence>
<reference evidence="18" key="1">
    <citation type="submission" date="2016-10" db="EMBL/GenBank/DDBJ databases">
        <authorList>
            <person name="Varghese N."/>
            <person name="Submissions S."/>
        </authorList>
    </citation>
    <scope>NUCLEOTIDE SEQUENCE [LARGE SCALE GENOMIC DNA]</scope>
    <source>
        <strain evidence="18">DSM 44637</strain>
    </source>
</reference>
<evidence type="ECO:0000256" key="3">
    <source>
        <dbReference type="ARBA" id="ARBA00012438"/>
    </source>
</evidence>
<evidence type="ECO:0000256" key="11">
    <source>
        <dbReference type="ARBA" id="ARBA00022989"/>
    </source>
</evidence>
<keyword evidence="13 14" id="KW-0472">Membrane</keyword>
<keyword evidence="9 17" id="KW-0418">Kinase</keyword>
<name>A0A1I5ZK19_9PSEU</name>
<evidence type="ECO:0000256" key="7">
    <source>
        <dbReference type="ARBA" id="ARBA00022692"/>
    </source>
</evidence>
<keyword evidence="11 14" id="KW-1133">Transmembrane helix</keyword>
<evidence type="ECO:0000259" key="16">
    <source>
        <dbReference type="PROSITE" id="PS50112"/>
    </source>
</evidence>
<dbReference type="PANTHER" id="PTHR44936:SF10">
    <property type="entry name" value="SENSOR PROTEIN RSTB"/>
    <property type="match status" value="1"/>
</dbReference>
<dbReference type="InterPro" id="IPR003594">
    <property type="entry name" value="HATPase_dom"/>
</dbReference>
<dbReference type="InterPro" id="IPR036890">
    <property type="entry name" value="HATPase_C_sf"/>
</dbReference>
<feature type="domain" description="Histidine kinase" evidence="15">
    <location>
        <begin position="469"/>
        <end position="573"/>
    </location>
</feature>
<dbReference type="Pfam" id="PF02518">
    <property type="entry name" value="HATPase_c"/>
    <property type="match status" value="1"/>
</dbReference>
<dbReference type="AlphaFoldDB" id="A0A1I5ZK19"/>
<dbReference type="Gene3D" id="3.30.450.20">
    <property type="entry name" value="PAS domain"/>
    <property type="match status" value="2"/>
</dbReference>
<keyword evidence="7 14" id="KW-0812">Transmembrane</keyword>
<accession>A0A1I5ZK19</accession>
<evidence type="ECO:0000313" key="18">
    <source>
        <dbReference type="Proteomes" id="UP000199137"/>
    </source>
</evidence>
<evidence type="ECO:0000259" key="15">
    <source>
        <dbReference type="PROSITE" id="PS50109"/>
    </source>
</evidence>
<keyword evidence="12" id="KW-0902">Two-component regulatory system</keyword>
<dbReference type="SMART" id="SM00387">
    <property type="entry name" value="HATPase_c"/>
    <property type="match status" value="1"/>
</dbReference>
<dbReference type="InterPro" id="IPR035965">
    <property type="entry name" value="PAS-like_dom_sf"/>
</dbReference>
<dbReference type="InterPro" id="IPR033463">
    <property type="entry name" value="sCache_3"/>
</dbReference>
<dbReference type="CDD" id="cd00130">
    <property type="entry name" value="PAS"/>
    <property type="match status" value="1"/>
</dbReference>
<dbReference type="GO" id="GO:0005524">
    <property type="term" value="F:ATP binding"/>
    <property type="evidence" value="ECO:0007669"/>
    <property type="project" value="UniProtKB-KW"/>
</dbReference>
<dbReference type="SMART" id="SM00091">
    <property type="entry name" value="PAS"/>
    <property type="match status" value="1"/>
</dbReference>
<evidence type="ECO:0000256" key="9">
    <source>
        <dbReference type="ARBA" id="ARBA00022777"/>
    </source>
</evidence>
<keyword evidence="4" id="KW-1003">Cell membrane</keyword>
<dbReference type="SUPFAM" id="SSF103190">
    <property type="entry name" value="Sensory domain-like"/>
    <property type="match status" value="1"/>
</dbReference>
<evidence type="ECO:0000256" key="8">
    <source>
        <dbReference type="ARBA" id="ARBA00022741"/>
    </source>
</evidence>
<evidence type="ECO:0000256" key="4">
    <source>
        <dbReference type="ARBA" id="ARBA00022475"/>
    </source>
</evidence>
<dbReference type="EMBL" id="FOWC01000015">
    <property type="protein sequence ID" value="SFQ56829.1"/>
    <property type="molecule type" value="Genomic_DNA"/>
</dbReference>
<evidence type="ECO:0000256" key="10">
    <source>
        <dbReference type="ARBA" id="ARBA00022840"/>
    </source>
</evidence>
<dbReference type="InterPro" id="IPR005467">
    <property type="entry name" value="His_kinase_dom"/>
</dbReference>
<evidence type="ECO:0000256" key="12">
    <source>
        <dbReference type="ARBA" id="ARBA00023012"/>
    </source>
</evidence>
<organism evidence="17 18">
    <name type="scientific">Amycolatopsis rubida</name>
    <dbReference type="NCBI Taxonomy" id="112413"/>
    <lineage>
        <taxon>Bacteria</taxon>
        <taxon>Bacillati</taxon>
        <taxon>Actinomycetota</taxon>
        <taxon>Actinomycetes</taxon>
        <taxon>Pseudonocardiales</taxon>
        <taxon>Pseudonocardiaceae</taxon>
        <taxon>Amycolatopsis</taxon>
    </lineage>
</organism>
<evidence type="ECO:0000313" key="17">
    <source>
        <dbReference type="EMBL" id="SFQ56829.1"/>
    </source>
</evidence>
<keyword evidence="6" id="KW-0808">Transferase</keyword>
<dbReference type="SUPFAM" id="SSF55785">
    <property type="entry name" value="PYP-like sensor domain (PAS domain)"/>
    <property type="match status" value="1"/>
</dbReference>
<dbReference type="Pfam" id="PF17203">
    <property type="entry name" value="sCache_3_2"/>
    <property type="match status" value="1"/>
</dbReference>
<dbReference type="PRINTS" id="PR00344">
    <property type="entry name" value="BCTRLSENSOR"/>
</dbReference>
<dbReference type="PROSITE" id="PS50112">
    <property type="entry name" value="PAS"/>
    <property type="match status" value="1"/>
</dbReference>
<dbReference type="GO" id="GO:0004673">
    <property type="term" value="F:protein histidine kinase activity"/>
    <property type="evidence" value="ECO:0007669"/>
    <property type="project" value="UniProtKB-EC"/>
</dbReference>
<dbReference type="STRING" id="112413.SAMN05421854_115148"/>
<dbReference type="PROSITE" id="PS50109">
    <property type="entry name" value="HIS_KIN"/>
    <property type="match status" value="1"/>
</dbReference>
<feature type="transmembrane region" description="Helical" evidence="14">
    <location>
        <begin position="193"/>
        <end position="212"/>
    </location>
</feature>
<evidence type="ECO:0000256" key="5">
    <source>
        <dbReference type="ARBA" id="ARBA00022553"/>
    </source>
</evidence>
<protein>
    <recommendedName>
        <fullName evidence="3">histidine kinase</fullName>
        <ecNumber evidence="3">2.7.13.3</ecNumber>
    </recommendedName>
</protein>
<keyword evidence="10" id="KW-0067">ATP-binding</keyword>
<evidence type="ECO:0000256" key="14">
    <source>
        <dbReference type="SAM" id="Phobius"/>
    </source>
</evidence>
<dbReference type="SUPFAM" id="SSF55874">
    <property type="entry name" value="ATPase domain of HSP90 chaperone/DNA topoisomerase II/histidine kinase"/>
    <property type="match status" value="1"/>
</dbReference>
<dbReference type="EC" id="2.7.13.3" evidence="3"/>
<dbReference type="GO" id="GO:0005886">
    <property type="term" value="C:plasma membrane"/>
    <property type="evidence" value="ECO:0007669"/>
    <property type="project" value="UniProtKB-SubCell"/>
</dbReference>
<dbReference type="InterPro" id="IPR000014">
    <property type="entry name" value="PAS"/>
</dbReference>
<dbReference type="Pfam" id="PF13188">
    <property type="entry name" value="PAS_8"/>
    <property type="match status" value="1"/>
</dbReference>
<comment type="catalytic activity">
    <reaction evidence="1">
        <text>ATP + protein L-histidine = ADP + protein N-phospho-L-histidine.</text>
        <dbReference type="EC" id="2.7.13.3"/>
    </reaction>
</comment>
<evidence type="ECO:0000256" key="1">
    <source>
        <dbReference type="ARBA" id="ARBA00000085"/>
    </source>
</evidence>
<evidence type="ECO:0000256" key="2">
    <source>
        <dbReference type="ARBA" id="ARBA00004651"/>
    </source>
</evidence>
<feature type="domain" description="PAS" evidence="16">
    <location>
        <begin position="258"/>
        <end position="300"/>
    </location>
</feature>
<dbReference type="GO" id="GO:0000160">
    <property type="term" value="P:phosphorelay signal transduction system"/>
    <property type="evidence" value="ECO:0007669"/>
    <property type="project" value="UniProtKB-KW"/>
</dbReference>
<dbReference type="PANTHER" id="PTHR44936">
    <property type="entry name" value="SENSOR PROTEIN CREC"/>
    <property type="match status" value="1"/>
</dbReference>
<dbReference type="InterPro" id="IPR050980">
    <property type="entry name" value="2C_sensor_his_kinase"/>
</dbReference>
<feature type="transmembrane region" description="Helical" evidence="14">
    <location>
        <begin position="61"/>
        <end position="81"/>
    </location>
</feature>
<dbReference type="Gene3D" id="3.30.565.10">
    <property type="entry name" value="Histidine kinase-like ATPase, C-terminal domain"/>
    <property type="match status" value="1"/>
</dbReference>